<reference evidence="2 3" key="1">
    <citation type="journal article" date="2008" name="PLoS ONE">
        <title>Environmental adaptation: genomic analysis of the piezotolerant and psychrotolerant deep-sea iron reducing bacterium Shewanella piezotolerans WP3.</title>
        <authorList>
            <person name="Wang F."/>
            <person name="Wang J."/>
            <person name="Jian H."/>
            <person name="Zhang B."/>
            <person name="Li S."/>
            <person name="Wang F."/>
            <person name="Zeng X."/>
            <person name="Gao L."/>
            <person name="Bartlett D.H."/>
            <person name="Yu J."/>
            <person name="Hu S."/>
            <person name="Xiao X."/>
        </authorList>
    </citation>
    <scope>NUCLEOTIDE SEQUENCE [LARGE SCALE GENOMIC DNA]</scope>
    <source>
        <strain evidence="3">WP3 / JCM 13877</strain>
    </source>
</reference>
<name>B8CSD9_SHEPW</name>
<keyword evidence="1" id="KW-0812">Transmembrane</keyword>
<sequence length="132" mass="14830">MILNVSPKSLLVLFVPFFLLNIFYIIARSFHFGCISVLRFFVSILLVTLLSGCASEEFQLYHRINEAYDFEVTHCDSFAMVTGVGRGENALADAKLSAIKQGEEIQGTHIVWLQIDQGEPTRVVAVIYKCLL</sequence>
<accession>B8CSD9</accession>
<protein>
    <submittedName>
        <fullName evidence="2">Uncharacterized protein</fullName>
    </submittedName>
</protein>
<evidence type="ECO:0000256" key="1">
    <source>
        <dbReference type="SAM" id="Phobius"/>
    </source>
</evidence>
<dbReference type="HOGENOM" id="CLU_157989_0_0_6"/>
<dbReference type="AlphaFoldDB" id="B8CSD9"/>
<organism evidence="2 3">
    <name type="scientific">Shewanella piezotolerans (strain WP3 / JCM 13877)</name>
    <dbReference type="NCBI Taxonomy" id="225849"/>
    <lineage>
        <taxon>Bacteria</taxon>
        <taxon>Pseudomonadati</taxon>
        <taxon>Pseudomonadota</taxon>
        <taxon>Gammaproteobacteria</taxon>
        <taxon>Alteromonadales</taxon>
        <taxon>Shewanellaceae</taxon>
        <taxon>Shewanella</taxon>
    </lineage>
</organism>
<keyword evidence="1" id="KW-0472">Membrane</keyword>
<feature type="transmembrane region" description="Helical" evidence="1">
    <location>
        <begin position="36"/>
        <end position="54"/>
    </location>
</feature>
<dbReference type="EMBL" id="CP000472">
    <property type="protein sequence ID" value="ACJ30429.1"/>
    <property type="molecule type" value="Genomic_DNA"/>
</dbReference>
<dbReference type="eggNOG" id="ENOG5031GBA">
    <property type="taxonomic scope" value="Bacteria"/>
</dbReference>
<dbReference type="KEGG" id="swp:swp_3747"/>
<evidence type="ECO:0000313" key="3">
    <source>
        <dbReference type="Proteomes" id="UP000000753"/>
    </source>
</evidence>
<feature type="transmembrane region" description="Helical" evidence="1">
    <location>
        <begin position="12"/>
        <end position="30"/>
    </location>
</feature>
<gene>
    <name evidence="2" type="ordered locus">swp_3747</name>
</gene>
<keyword evidence="1" id="KW-1133">Transmembrane helix</keyword>
<dbReference type="Proteomes" id="UP000000753">
    <property type="component" value="Chromosome"/>
</dbReference>
<evidence type="ECO:0000313" key="2">
    <source>
        <dbReference type="EMBL" id="ACJ30429.1"/>
    </source>
</evidence>
<keyword evidence="3" id="KW-1185">Reference proteome</keyword>
<proteinExistence type="predicted"/>